<gene>
    <name evidence="1" type="ORF">BKM31_50045</name>
</gene>
<dbReference type="AlphaFoldDB" id="A0A1V0AED1"/>
<reference evidence="2" key="1">
    <citation type="journal article" date="2017" name="Med. Chem. Commun.">
        <title>Nonomuraea sp. ATCC 55076 harbours the largest actinomycete chromosome to date and the kistamicin biosynthetic gene cluster.</title>
        <authorList>
            <person name="Nazari B."/>
            <person name="Forneris C.C."/>
            <person name="Gibson M.I."/>
            <person name="Moon K."/>
            <person name="Schramma K.R."/>
            <person name="Seyedsayamdost M.R."/>
        </authorList>
    </citation>
    <scope>NUCLEOTIDE SEQUENCE [LARGE SCALE GENOMIC DNA]</scope>
    <source>
        <strain evidence="2">ATCC 55076</strain>
    </source>
</reference>
<organism evidence="1 2">
    <name type="scientific">[Actinomadura] parvosata subsp. kistnae</name>
    <dbReference type="NCBI Taxonomy" id="1909395"/>
    <lineage>
        <taxon>Bacteria</taxon>
        <taxon>Bacillati</taxon>
        <taxon>Actinomycetota</taxon>
        <taxon>Actinomycetes</taxon>
        <taxon>Streptosporangiales</taxon>
        <taxon>Streptosporangiaceae</taxon>
        <taxon>Nonomuraea</taxon>
    </lineage>
</organism>
<dbReference type="EMBL" id="CP017717">
    <property type="protein sequence ID" value="AQZ68543.1"/>
    <property type="molecule type" value="Genomic_DNA"/>
</dbReference>
<sequence length="462" mass="51195">MDIDGMVPDGVEVLESELSNAETALDSVGGELWNLLRHAGLATTQADIIRQIAGWAGQQIPDIHRRVVLLERIVAHDPAVQPGQPVFVNSEIFAPGKPLPTVGGFWDRLGQGIRSAFDFDQNSGNQAAEVAKGAWESTTGFMRWLWETSPARKTIDPDGWQHQMEDSARGVLYGIRNPLETLKAIVDWDTWATNPDRAFGRLLPDLLASAATAGGASGASAASRVPRALEKITRLLEKAKARVGKQVAPPRITPEGGWKWKGVELDPRVNAMADQALVRARAAEPQISRGVKAAAADVRAEMAGFPDHVLKGSDRFKEKLAKLTDEFPTRTPESLIKDKVHDSIRYTFTFDDTRYVKGVADVKAAMERQGFKLVQQKPSWGDHRRYKGVNTRWRGPDGQLFELQIHTPESLWAKEVTHEIYEFKRNLTPEDRKLLEKYEEQIFEAVPVPPGADRIPAIVEGG</sequence>
<dbReference type="Proteomes" id="UP000190797">
    <property type="component" value="Chromosome"/>
</dbReference>
<dbReference type="RefSeq" id="WP_080044925.1">
    <property type="nucleotide sequence ID" value="NZ_CP017717.1"/>
</dbReference>
<name>A0A1V0AED1_9ACTN</name>
<dbReference type="STRING" id="1909395.BKM31_50045"/>
<evidence type="ECO:0000313" key="1">
    <source>
        <dbReference type="EMBL" id="AQZ68543.1"/>
    </source>
</evidence>
<proteinExistence type="predicted"/>
<dbReference type="OrthoDB" id="5194739at2"/>
<evidence type="ECO:0008006" key="3">
    <source>
        <dbReference type="Google" id="ProtNLM"/>
    </source>
</evidence>
<accession>A0A1V0AED1</accession>
<dbReference type="KEGG" id="noa:BKM31_50045"/>
<evidence type="ECO:0000313" key="2">
    <source>
        <dbReference type="Proteomes" id="UP000190797"/>
    </source>
</evidence>
<protein>
    <recommendedName>
        <fullName evidence="3">RelA/SpoT domain-containing protein</fullName>
    </recommendedName>
</protein>
<keyword evidence="2" id="KW-1185">Reference proteome</keyword>